<comment type="subcellular location">
    <subcellularLocation>
        <location evidence="4">Cytoplasm</location>
        <location evidence="4">Cytoskeleton</location>
    </subcellularLocation>
</comment>
<dbReference type="AlphaFoldDB" id="A0AAD6C1Q9"/>
<feature type="domain" description="VIP1 N-terminal" evidence="5">
    <location>
        <begin position="66"/>
        <end position="154"/>
    </location>
</feature>
<evidence type="ECO:0000256" key="4">
    <source>
        <dbReference type="RuleBase" id="RU365032"/>
    </source>
</evidence>
<evidence type="ECO:0000313" key="6">
    <source>
        <dbReference type="EMBL" id="KAJ5443839.1"/>
    </source>
</evidence>
<dbReference type="Proteomes" id="UP001213681">
    <property type="component" value="Unassembled WGS sequence"/>
</dbReference>
<comment type="catalytic activity">
    <reaction evidence="3">
        <text>1D-myo-inositol hexakisphosphate + ATP = 1-diphospho-1D-myo-inositol 2,3,4,5,6-pentakisphosphate + ADP</text>
        <dbReference type="Rhea" id="RHEA:37459"/>
        <dbReference type="ChEBI" id="CHEBI:30616"/>
        <dbReference type="ChEBI" id="CHEBI:58130"/>
        <dbReference type="ChEBI" id="CHEBI:74946"/>
        <dbReference type="ChEBI" id="CHEBI:456216"/>
        <dbReference type="EC" id="2.7.4.24"/>
    </reaction>
    <physiologicalReaction direction="left-to-right" evidence="3">
        <dbReference type="Rhea" id="RHEA:37460"/>
    </physiologicalReaction>
</comment>
<dbReference type="RefSeq" id="XP_056763919.1">
    <property type="nucleotide sequence ID" value="XM_056911093.1"/>
</dbReference>
<dbReference type="GO" id="GO:0000828">
    <property type="term" value="F:inositol hexakisphosphate kinase activity"/>
    <property type="evidence" value="ECO:0007669"/>
    <property type="project" value="TreeGrafter"/>
</dbReference>
<dbReference type="GO" id="GO:0005856">
    <property type="term" value="C:cytoskeleton"/>
    <property type="evidence" value="ECO:0007669"/>
    <property type="project" value="UniProtKB-SubCell"/>
</dbReference>
<accession>A0AAD6C1Q9</accession>
<evidence type="ECO:0000313" key="7">
    <source>
        <dbReference type="Proteomes" id="UP001213681"/>
    </source>
</evidence>
<name>A0AAD6C1Q9_9EURO</name>
<keyword evidence="4" id="KW-0418">Kinase</keyword>
<comment type="catalytic activity">
    <reaction evidence="2">
        <text>5-diphospho-1D-myo-inositol 1,2,3,4,6-pentakisphosphate + ATP + H(+) = 1,5-bis(diphospho)-1D-myo-inositol 2,3,4,6-tetrakisphosphate + ADP</text>
        <dbReference type="Rhea" id="RHEA:10276"/>
        <dbReference type="ChEBI" id="CHEBI:15378"/>
        <dbReference type="ChEBI" id="CHEBI:30616"/>
        <dbReference type="ChEBI" id="CHEBI:58628"/>
        <dbReference type="ChEBI" id="CHEBI:77983"/>
        <dbReference type="ChEBI" id="CHEBI:456216"/>
        <dbReference type="EC" id="2.7.4.24"/>
    </reaction>
    <physiologicalReaction direction="left-to-right" evidence="2">
        <dbReference type="Rhea" id="RHEA:10277"/>
    </physiologicalReaction>
</comment>
<evidence type="ECO:0000256" key="2">
    <source>
        <dbReference type="ARBA" id="ARBA00033696"/>
    </source>
</evidence>
<keyword evidence="4" id="KW-0808">Transferase</keyword>
<dbReference type="PANTHER" id="PTHR12750">
    <property type="entry name" value="DIPHOSPHOINOSITOL PENTAKISPHOSPHATE KINASE"/>
    <property type="match status" value="1"/>
</dbReference>
<comment type="caution">
    <text evidence="6">The sequence shown here is derived from an EMBL/GenBank/DDBJ whole genome shotgun (WGS) entry which is preliminary data.</text>
</comment>
<keyword evidence="4" id="KW-0547">Nucleotide-binding</keyword>
<dbReference type="InterPro" id="IPR037446">
    <property type="entry name" value="His_Pase_VIP1"/>
</dbReference>
<dbReference type="GO" id="GO:0033857">
    <property type="term" value="F:5-diphosphoinositol pentakisphosphate 1-kinase activity"/>
    <property type="evidence" value="ECO:0007669"/>
    <property type="project" value="TreeGrafter"/>
</dbReference>
<dbReference type="EC" id="2.7.4.24" evidence="4"/>
<dbReference type="GO" id="GO:0005829">
    <property type="term" value="C:cytosol"/>
    <property type="evidence" value="ECO:0007669"/>
    <property type="project" value="TreeGrafter"/>
</dbReference>
<dbReference type="InterPro" id="IPR040557">
    <property type="entry name" value="VIP1_N"/>
</dbReference>
<keyword evidence="4" id="KW-0067">ATP-binding</keyword>
<proteinExistence type="inferred from homology"/>
<dbReference type="GO" id="GO:0006020">
    <property type="term" value="P:inositol metabolic process"/>
    <property type="evidence" value="ECO:0007669"/>
    <property type="project" value="TreeGrafter"/>
</dbReference>
<protein>
    <recommendedName>
        <fullName evidence="4">Inositol hexakisphosphate and diphosphoinositol-pentakisphosphate kinase</fullName>
        <ecNumber evidence="4">2.7.4.24</ecNumber>
    </recommendedName>
</protein>
<keyword evidence="1" id="KW-0597">Phosphoprotein</keyword>
<reference evidence="6" key="1">
    <citation type="submission" date="2022-12" db="EMBL/GenBank/DDBJ databases">
        <authorList>
            <person name="Petersen C."/>
        </authorList>
    </citation>
    <scope>NUCLEOTIDE SEQUENCE</scope>
    <source>
        <strain evidence="6">IBT 16125</strain>
    </source>
</reference>
<organism evidence="6 7">
    <name type="scientific">Penicillium daleae</name>
    <dbReference type="NCBI Taxonomy" id="63821"/>
    <lineage>
        <taxon>Eukaryota</taxon>
        <taxon>Fungi</taxon>
        <taxon>Dikarya</taxon>
        <taxon>Ascomycota</taxon>
        <taxon>Pezizomycotina</taxon>
        <taxon>Eurotiomycetes</taxon>
        <taxon>Eurotiomycetidae</taxon>
        <taxon>Eurotiales</taxon>
        <taxon>Aspergillaceae</taxon>
        <taxon>Penicillium</taxon>
    </lineage>
</organism>
<dbReference type="Gene3D" id="3.30.470.20">
    <property type="entry name" value="ATP-grasp fold, B domain"/>
    <property type="match status" value="1"/>
</dbReference>
<dbReference type="GO" id="GO:0032958">
    <property type="term" value="P:inositol phosphate biosynthetic process"/>
    <property type="evidence" value="ECO:0007669"/>
    <property type="project" value="TreeGrafter"/>
</dbReference>
<dbReference type="Pfam" id="PF18086">
    <property type="entry name" value="PPIP5K2_N"/>
    <property type="match status" value="1"/>
</dbReference>
<evidence type="ECO:0000256" key="1">
    <source>
        <dbReference type="ARBA" id="ARBA00022553"/>
    </source>
</evidence>
<sequence length="419" mass="46772">MMSKLYKLAALLGDADVNWDDNHLRVVSRLDDSDIERLQLPSAIYSPHGTTNLRPLEPRSTRQLGKIGVCAMEDKALSKSNQAIFHHLKANNNIEIILFGDDMLLNQPIEAWPTCDFLIAFHSDGFPLDKAISYTQLRSPIPCNDLLMQKLLFDRRLCLQILDLLEIRTPKRLEVNRDGGPSIDVNMAQHVYKSVGLKIESSGYGSKPQTLPAVSLINDGNTLLVNGRELHKPFVEKPVNAEDHNIYIYYPTTPLGGGGGRRLFRRIGSKCSEFDPEIAIPRCITEDGTVNSYVYEPLLAADCGQDVKAYTVGASYCLAVTRQSPAVTGIVYRNANGKEIRQVTELTREETDTAAKISVTFGQALCGFDIVRNRGKSYVIDVNGWTSVKDQPAFYGECANVLQQMMIARREQDKLYSTR</sequence>
<comment type="function">
    <text evidence="4">Bifunctional inositol kinase that acts in concert with the IP6K kinases to synthesize the diphosphate group-containing inositol pyrophosphates diphosphoinositol pentakisphosphate, PP-InsP5, and bis-diphosphoinositol tetrakisphosphate, (PP)2-InsP4. PP-InsP5 and (PP)2-InsP4, also respectively called InsP7 and InsP8, may regulate a variety of cellular processes, including apoptosis, vesicle trafficking, cytoskeletal dynamics, and exocytosis. Phosphorylates inositol hexakisphosphate (InsP6).</text>
</comment>
<keyword evidence="7" id="KW-1185">Reference proteome</keyword>
<dbReference type="Gene3D" id="3.40.50.11950">
    <property type="match status" value="1"/>
</dbReference>
<keyword evidence="4" id="KW-0963">Cytoplasm</keyword>
<dbReference type="FunFam" id="3.30.470.20:FF:000036">
    <property type="entry name" value="Inositol hexakisphosphate and diphosphoinositol-pentakisphosphate kinase"/>
    <property type="match status" value="1"/>
</dbReference>
<dbReference type="GeneID" id="81601336"/>
<evidence type="ECO:0000256" key="3">
    <source>
        <dbReference type="ARBA" id="ARBA00034629"/>
    </source>
</evidence>
<evidence type="ECO:0000259" key="5">
    <source>
        <dbReference type="Pfam" id="PF18086"/>
    </source>
</evidence>
<comment type="similarity">
    <text evidence="4">Belongs to the histidine acid phosphatase family. VIP1 subfamily.</text>
</comment>
<gene>
    <name evidence="6" type="ORF">N7458_007711</name>
</gene>
<dbReference type="PANTHER" id="PTHR12750:SF9">
    <property type="entry name" value="INOSITOL HEXAKISPHOSPHATE AND DIPHOSPHOINOSITOL-PENTAKISPHOSPHATE KINASE"/>
    <property type="match status" value="1"/>
</dbReference>
<dbReference type="EMBL" id="JAPVEA010000007">
    <property type="protein sequence ID" value="KAJ5443839.1"/>
    <property type="molecule type" value="Genomic_DNA"/>
</dbReference>
<dbReference type="GO" id="GO:0005524">
    <property type="term" value="F:ATP binding"/>
    <property type="evidence" value="ECO:0007669"/>
    <property type="project" value="UniProtKB-KW"/>
</dbReference>
<reference evidence="6" key="2">
    <citation type="journal article" date="2023" name="IMA Fungus">
        <title>Comparative genomic study of the Penicillium genus elucidates a diverse pangenome and 15 lateral gene transfer events.</title>
        <authorList>
            <person name="Petersen C."/>
            <person name="Sorensen T."/>
            <person name="Nielsen M.R."/>
            <person name="Sondergaard T.E."/>
            <person name="Sorensen J.L."/>
            <person name="Fitzpatrick D.A."/>
            <person name="Frisvad J.C."/>
            <person name="Nielsen K.L."/>
        </authorList>
    </citation>
    <scope>NUCLEOTIDE SEQUENCE</scope>
    <source>
        <strain evidence="6">IBT 16125</strain>
    </source>
</reference>
<dbReference type="SUPFAM" id="SSF56059">
    <property type="entry name" value="Glutathione synthetase ATP-binding domain-like"/>
    <property type="match status" value="1"/>
</dbReference>